<feature type="transmembrane region" description="Helical" evidence="1">
    <location>
        <begin position="12"/>
        <end position="45"/>
    </location>
</feature>
<dbReference type="EMBL" id="CAFBLZ010000002">
    <property type="protein sequence ID" value="CAB4880714.1"/>
    <property type="molecule type" value="Genomic_DNA"/>
</dbReference>
<keyword evidence="1" id="KW-0812">Transmembrane</keyword>
<evidence type="ECO:0000256" key="1">
    <source>
        <dbReference type="SAM" id="Phobius"/>
    </source>
</evidence>
<gene>
    <name evidence="2" type="ORF">UFOPK3482_00048</name>
</gene>
<accession>A0A6J7EHY3</accession>
<organism evidence="2">
    <name type="scientific">freshwater metagenome</name>
    <dbReference type="NCBI Taxonomy" id="449393"/>
    <lineage>
        <taxon>unclassified sequences</taxon>
        <taxon>metagenomes</taxon>
        <taxon>ecological metagenomes</taxon>
    </lineage>
</organism>
<name>A0A6J7EHY3_9ZZZZ</name>
<proteinExistence type="predicted"/>
<reference evidence="2" key="1">
    <citation type="submission" date="2020-05" db="EMBL/GenBank/DDBJ databases">
        <authorList>
            <person name="Chiriac C."/>
            <person name="Salcher M."/>
            <person name="Ghai R."/>
            <person name="Kavagutti S V."/>
        </authorList>
    </citation>
    <scope>NUCLEOTIDE SEQUENCE</scope>
</reference>
<feature type="transmembrane region" description="Helical" evidence="1">
    <location>
        <begin position="57"/>
        <end position="76"/>
    </location>
</feature>
<keyword evidence="1" id="KW-1133">Transmembrane helix</keyword>
<dbReference type="AlphaFoldDB" id="A0A6J7EHY3"/>
<evidence type="ECO:0000313" key="2">
    <source>
        <dbReference type="EMBL" id="CAB4880714.1"/>
    </source>
</evidence>
<sequence length="80" mass="8348">MRAITLFQRRVAAALIIVGVGVGVFGAVRSGSILIALGTGIIALAQWGRSSGRRRIIETYFPLALAGVLFTLAIALPKGL</sequence>
<protein>
    <submittedName>
        <fullName evidence="2">Unannotated protein</fullName>
    </submittedName>
</protein>
<keyword evidence="1" id="KW-0472">Membrane</keyword>